<dbReference type="KEGG" id="mbat:BN1208_0557"/>
<dbReference type="Proteomes" id="UP000064007">
    <property type="component" value="Chromosome 1"/>
</dbReference>
<gene>
    <name evidence="1" type="ORF">BN1208_0557</name>
</gene>
<keyword evidence="2" id="KW-1185">Reference proteome</keyword>
<organism evidence="1 2">
    <name type="scientific">Candidatus Methylopumilus planktonicus</name>
    <dbReference type="NCBI Taxonomy" id="1581557"/>
    <lineage>
        <taxon>Bacteria</taxon>
        <taxon>Pseudomonadati</taxon>
        <taxon>Pseudomonadota</taxon>
        <taxon>Betaproteobacteria</taxon>
        <taxon>Nitrosomonadales</taxon>
        <taxon>Methylophilaceae</taxon>
        <taxon>Candidatus Methylopumilus</taxon>
    </lineage>
</organism>
<dbReference type="EMBL" id="LN827929">
    <property type="protein sequence ID" value="CEZ19445.1"/>
    <property type="molecule type" value="Genomic_DNA"/>
</dbReference>
<dbReference type="AlphaFoldDB" id="A0A0D6EUQ5"/>
<dbReference type="RefSeq" id="WP_156157777.1">
    <property type="nucleotide sequence ID" value="NZ_LN827929.1"/>
</dbReference>
<proteinExistence type="predicted"/>
<reference evidence="2" key="1">
    <citation type="submission" date="2014-12" db="EMBL/GenBank/DDBJ databases">
        <authorList>
            <person name="Salcher M.M."/>
        </authorList>
    </citation>
    <scope>NUCLEOTIDE SEQUENCE [LARGE SCALE GENOMIC DNA]</scope>
    <source>
        <strain evidence="2">MMS-10A-171</strain>
    </source>
</reference>
<evidence type="ECO:0000313" key="1">
    <source>
        <dbReference type="EMBL" id="CEZ19445.1"/>
    </source>
</evidence>
<protein>
    <submittedName>
        <fullName evidence="1">Uncharacterized protein</fullName>
    </submittedName>
</protein>
<dbReference type="HOGENOM" id="CLU_2974228_0_0_4"/>
<sequence>MPSKTRQQVKASQKLKTLKAPEDSELKVLRTSDGDVFVCKQGDTVCWQRYTSAMTDCV</sequence>
<accession>A0A0D6EUQ5</accession>
<name>A0A0D6EUQ5_9PROT</name>
<evidence type="ECO:0000313" key="2">
    <source>
        <dbReference type="Proteomes" id="UP000064007"/>
    </source>
</evidence>